<reference evidence="3 4" key="1">
    <citation type="journal article" date="2018" name="J. Microbiol.">
        <title>Salicibibacter kimchii gen. nov., sp. nov., a moderately halophilic and alkalitolerant bacterium in the family Bacillaceae, isolated from kimchi.</title>
        <authorList>
            <person name="Jang J.Y."/>
            <person name="Oh Y.J."/>
            <person name="Lim S.K."/>
            <person name="Park H.K."/>
            <person name="Lee C."/>
            <person name="Kim J.Y."/>
            <person name="Lee M.A."/>
            <person name="Choi H.J."/>
        </authorList>
    </citation>
    <scope>NUCLEOTIDE SEQUENCE [LARGE SCALE GENOMIC DNA]</scope>
    <source>
        <strain evidence="3 4">NKC1-1</strain>
    </source>
</reference>
<feature type="transmembrane region" description="Helical" evidence="1">
    <location>
        <begin position="23"/>
        <end position="43"/>
    </location>
</feature>
<keyword evidence="1" id="KW-1133">Transmembrane helix</keyword>
<sequence length="161" mass="18585">MIWSSKCRRDENMDKSDISVKETYYYGFITLLGLLLIFVLIPLGVQSGEPRLFPYIYSAALVVVGGGKLVHMMITKQTEQYHFNRKVLKYVGLSILLFFVYAFLVQYIGFFIMSILFILAFLLYLGESWKLAIVLCLVLPGSIYLLFTRLLNLYFPSGIMF</sequence>
<proteinExistence type="predicted"/>
<dbReference type="Proteomes" id="UP000252100">
    <property type="component" value="Chromosome"/>
</dbReference>
<accession>A0A345BWQ2</accession>
<feature type="transmembrane region" description="Helical" evidence="1">
    <location>
        <begin position="95"/>
        <end position="125"/>
    </location>
</feature>
<evidence type="ECO:0000313" key="4">
    <source>
        <dbReference type="Proteomes" id="UP000252100"/>
    </source>
</evidence>
<keyword evidence="1" id="KW-0812">Transmembrane</keyword>
<dbReference type="InterPro" id="IPR009936">
    <property type="entry name" value="DUF1468"/>
</dbReference>
<keyword evidence="1" id="KW-0472">Membrane</keyword>
<evidence type="ECO:0000256" key="1">
    <source>
        <dbReference type="SAM" id="Phobius"/>
    </source>
</evidence>
<organism evidence="3 4">
    <name type="scientific">Salicibibacter kimchii</name>
    <dbReference type="NCBI Taxonomy" id="2099786"/>
    <lineage>
        <taxon>Bacteria</taxon>
        <taxon>Bacillati</taxon>
        <taxon>Bacillota</taxon>
        <taxon>Bacilli</taxon>
        <taxon>Bacillales</taxon>
        <taxon>Bacillaceae</taxon>
        <taxon>Salicibibacter</taxon>
    </lineage>
</organism>
<dbReference type="Pfam" id="PF07331">
    <property type="entry name" value="TctB"/>
    <property type="match status" value="1"/>
</dbReference>
<keyword evidence="4" id="KW-1185">Reference proteome</keyword>
<feature type="transmembrane region" description="Helical" evidence="1">
    <location>
        <begin position="55"/>
        <end position="74"/>
    </location>
</feature>
<feature type="domain" description="DUF1468" evidence="2">
    <location>
        <begin position="33"/>
        <end position="156"/>
    </location>
</feature>
<dbReference type="KEGG" id="rue:DT065_04665"/>
<dbReference type="EMBL" id="CP031092">
    <property type="protein sequence ID" value="AXF55383.1"/>
    <property type="molecule type" value="Genomic_DNA"/>
</dbReference>
<protein>
    <submittedName>
        <fullName evidence="3">Tripartite tricarboxylate transporter TctB family protein</fullName>
    </submittedName>
</protein>
<evidence type="ECO:0000259" key="2">
    <source>
        <dbReference type="Pfam" id="PF07331"/>
    </source>
</evidence>
<name>A0A345BWQ2_9BACI</name>
<gene>
    <name evidence="3" type="ORF">DT065_04665</name>
</gene>
<dbReference type="AlphaFoldDB" id="A0A345BWQ2"/>
<evidence type="ECO:0000313" key="3">
    <source>
        <dbReference type="EMBL" id="AXF55383.1"/>
    </source>
</evidence>
<feature type="transmembrane region" description="Helical" evidence="1">
    <location>
        <begin position="131"/>
        <end position="155"/>
    </location>
</feature>